<evidence type="ECO:0000256" key="1">
    <source>
        <dbReference type="ARBA" id="ARBA00022741"/>
    </source>
</evidence>
<dbReference type="InterPro" id="IPR014017">
    <property type="entry name" value="DNA_helicase_UvrD-like_C"/>
</dbReference>
<evidence type="ECO:0000256" key="8">
    <source>
        <dbReference type="ARBA" id="ARBA00048988"/>
    </source>
</evidence>
<dbReference type="InterPro" id="IPR000212">
    <property type="entry name" value="DNA_helicase_UvrD/REP"/>
</dbReference>
<dbReference type="EMBL" id="JBHXKZ010000018">
    <property type="protein sequence ID" value="MFD4825134.1"/>
    <property type="molecule type" value="Genomic_DNA"/>
</dbReference>
<keyword evidence="5" id="KW-0413">Isomerase</keyword>
<dbReference type="RefSeq" id="WP_382775121.1">
    <property type="nucleotide sequence ID" value="NZ_JBHXKZ010000018.1"/>
</dbReference>
<evidence type="ECO:0000256" key="7">
    <source>
        <dbReference type="ARBA" id="ARBA00034808"/>
    </source>
</evidence>
<keyword evidence="3 9" id="KW-0347">Helicase</keyword>
<dbReference type="Proteomes" id="UP001598352">
    <property type="component" value="Unassembled WGS sequence"/>
</dbReference>
<protein>
    <recommendedName>
        <fullName evidence="7">DNA 3'-5' helicase</fullName>
        <ecNumber evidence="7">5.6.2.4</ecNumber>
    </recommendedName>
</protein>
<keyword evidence="1 9" id="KW-0547">Nucleotide-binding</keyword>
<dbReference type="PANTHER" id="PTHR11070:SF3">
    <property type="entry name" value="DNA 3'-5' HELICASE"/>
    <property type="match status" value="1"/>
</dbReference>
<evidence type="ECO:0000256" key="6">
    <source>
        <dbReference type="ARBA" id="ARBA00034617"/>
    </source>
</evidence>
<dbReference type="InterPro" id="IPR027417">
    <property type="entry name" value="P-loop_NTPase"/>
</dbReference>
<keyword evidence="11" id="KW-0540">Nuclease</keyword>
<dbReference type="GO" id="GO:0004527">
    <property type="term" value="F:exonuclease activity"/>
    <property type="evidence" value="ECO:0007669"/>
    <property type="project" value="UniProtKB-KW"/>
</dbReference>
<sequence>MNLPTPVGRQPHVAYLPPTGHHVVLGTAGTGKTVMAVLRALYLSDPGVQGSGKTLLVTYNNALVTYLNHLSNGASSALDIRTYGRFARGYLNDRGLMQGWNAIVKPNQRRSLVETAIRTTSKGYKPHTFFDRESGWFRDELSWITGMGINSEEEYLKAERLGRRTALNANLRSVVWKILEKYRELRDARGHQYDWDDIAMTVRDQLAIDGRSRLYRHVIIDEGQDLAPEEIRSLVEAIQPDGSVTFFGDYAQQIYGQGMSWRACGLMVRQTETFRDNYRNSTAIANVAIALSSQPFFGRTDELVPPVAPTAAGPKPTLVHCVSQEQEISVIQDAAKRLGSVGTVAVVARTWADADRACEGIQSNRLQSDKYFWNSAPGVYRTTYHSAKGLEFDAVLMPFCGADKVPLNDVVEALGNDDAAERESKLLYVALTRAKSDLLITYSGALTPLLPSTAGLFAEVSP</sequence>
<evidence type="ECO:0000313" key="12">
    <source>
        <dbReference type="Proteomes" id="UP001598352"/>
    </source>
</evidence>
<evidence type="ECO:0000256" key="9">
    <source>
        <dbReference type="PROSITE-ProRule" id="PRU00560"/>
    </source>
</evidence>
<dbReference type="PROSITE" id="PS51198">
    <property type="entry name" value="UVRD_HELICASE_ATP_BIND"/>
    <property type="match status" value="1"/>
</dbReference>
<proteinExistence type="predicted"/>
<dbReference type="SUPFAM" id="SSF52540">
    <property type="entry name" value="P-loop containing nucleoside triphosphate hydrolases"/>
    <property type="match status" value="1"/>
</dbReference>
<name>A0ABW6F3K4_9ACTN</name>
<feature type="domain" description="UvrD-like helicase ATP-binding" evidence="10">
    <location>
        <begin position="5"/>
        <end position="299"/>
    </location>
</feature>
<evidence type="ECO:0000256" key="2">
    <source>
        <dbReference type="ARBA" id="ARBA00022801"/>
    </source>
</evidence>
<organism evidence="11 12">
    <name type="scientific">Streptomyces rubiginosohelvolus</name>
    <dbReference type="NCBI Taxonomy" id="67362"/>
    <lineage>
        <taxon>Bacteria</taxon>
        <taxon>Bacillati</taxon>
        <taxon>Actinomycetota</taxon>
        <taxon>Actinomycetes</taxon>
        <taxon>Kitasatosporales</taxon>
        <taxon>Streptomycetaceae</taxon>
        <taxon>Streptomyces</taxon>
    </lineage>
</organism>
<dbReference type="Pfam" id="PF00580">
    <property type="entry name" value="UvrD-helicase"/>
    <property type="match status" value="1"/>
</dbReference>
<evidence type="ECO:0000256" key="3">
    <source>
        <dbReference type="ARBA" id="ARBA00022806"/>
    </source>
</evidence>
<reference evidence="11 12" key="1">
    <citation type="submission" date="2024-09" db="EMBL/GenBank/DDBJ databases">
        <title>The Natural Products Discovery Center: Release of the First 8490 Sequenced Strains for Exploring Actinobacteria Biosynthetic Diversity.</title>
        <authorList>
            <person name="Kalkreuter E."/>
            <person name="Kautsar S.A."/>
            <person name="Yang D."/>
            <person name="Bader C.D."/>
            <person name="Teijaro C.N."/>
            <person name="Fluegel L."/>
            <person name="Davis C.M."/>
            <person name="Simpson J.R."/>
            <person name="Lauterbach L."/>
            <person name="Steele A.D."/>
            <person name="Gui C."/>
            <person name="Meng S."/>
            <person name="Li G."/>
            <person name="Viehrig K."/>
            <person name="Ye F."/>
            <person name="Su P."/>
            <person name="Kiefer A.F."/>
            <person name="Nichols A."/>
            <person name="Cepeda A.J."/>
            <person name="Yan W."/>
            <person name="Fan B."/>
            <person name="Jiang Y."/>
            <person name="Adhikari A."/>
            <person name="Zheng C.-J."/>
            <person name="Schuster L."/>
            <person name="Cowan T.M."/>
            <person name="Smanski M.J."/>
            <person name="Chevrette M.G."/>
            <person name="De Carvalho L.P.S."/>
            <person name="Shen B."/>
        </authorList>
    </citation>
    <scope>NUCLEOTIDE SEQUENCE [LARGE SCALE GENOMIC DNA]</scope>
    <source>
        <strain evidence="11 12">NPDC058428</strain>
    </source>
</reference>
<evidence type="ECO:0000313" key="11">
    <source>
        <dbReference type="EMBL" id="MFD4825134.1"/>
    </source>
</evidence>
<keyword evidence="4 9" id="KW-0067">ATP-binding</keyword>
<keyword evidence="12" id="KW-1185">Reference proteome</keyword>
<feature type="binding site" evidence="9">
    <location>
        <begin position="26"/>
        <end position="33"/>
    </location>
    <ligand>
        <name>ATP</name>
        <dbReference type="ChEBI" id="CHEBI:30616"/>
    </ligand>
</feature>
<comment type="caution">
    <text evidence="11">The sequence shown here is derived from an EMBL/GenBank/DDBJ whole genome shotgun (WGS) entry which is preliminary data.</text>
</comment>
<evidence type="ECO:0000259" key="10">
    <source>
        <dbReference type="PROSITE" id="PS51198"/>
    </source>
</evidence>
<keyword evidence="2 9" id="KW-0378">Hydrolase</keyword>
<dbReference type="Pfam" id="PF13361">
    <property type="entry name" value="UvrD_C"/>
    <property type="match status" value="1"/>
</dbReference>
<accession>A0ABW6F3K4</accession>
<keyword evidence="11" id="KW-0269">Exonuclease</keyword>
<dbReference type="InterPro" id="IPR014016">
    <property type="entry name" value="UvrD-like_ATP-bd"/>
</dbReference>
<evidence type="ECO:0000256" key="5">
    <source>
        <dbReference type="ARBA" id="ARBA00023235"/>
    </source>
</evidence>
<dbReference type="Gene3D" id="3.40.50.300">
    <property type="entry name" value="P-loop containing nucleotide triphosphate hydrolases"/>
    <property type="match status" value="2"/>
</dbReference>
<gene>
    <name evidence="11" type="ORF">ACFWOQ_21420</name>
</gene>
<dbReference type="PANTHER" id="PTHR11070">
    <property type="entry name" value="UVRD / RECB / PCRA DNA HELICASE FAMILY MEMBER"/>
    <property type="match status" value="1"/>
</dbReference>
<comment type="catalytic activity">
    <reaction evidence="6">
        <text>Couples ATP hydrolysis with the unwinding of duplex DNA by translocating in the 3'-5' direction.</text>
        <dbReference type="EC" id="5.6.2.4"/>
    </reaction>
</comment>
<evidence type="ECO:0000256" key="4">
    <source>
        <dbReference type="ARBA" id="ARBA00022840"/>
    </source>
</evidence>
<comment type="catalytic activity">
    <reaction evidence="8">
        <text>ATP + H2O = ADP + phosphate + H(+)</text>
        <dbReference type="Rhea" id="RHEA:13065"/>
        <dbReference type="ChEBI" id="CHEBI:15377"/>
        <dbReference type="ChEBI" id="CHEBI:15378"/>
        <dbReference type="ChEBI" id="CHEBI:30616"/>
        <dbReference type="ChEBI" id="CHEBI:43474"/>
        <dbReference type="ChEBI" id="CHEBI:456216"/>
        <dbReference type="EC" id="5.6.2.4"/>
    </reaction>
</comment>
<dbReference type="EC" id="5.6.2.4" evidence="7"/>